<name>A0ACB7Z3A1_9ERIC</name>
<keyword evidence="2" id="KW-1185">Reference proteome</keyword>
<dbReference type="Proteomes" id="UP000828048">
    <property type="component" value="Chromosome 4"/>
</dbReference>
<proteinExistence type="predicted"/>
<accession>A0ACB7Z3A1</accession>
<reference evidence="1 2" key="1">
    <citation type="journal article" date="2021" name="Hortic Res">
        <title>High-quality reference genome and annotation aids understanding of berry development for evergreen blueberry (Vaccinium darrowii).</title>
        <authorList>
            <person name="Yu J."/>
            <person name="Hulse-Kemp A.M."/>
            <person name="Babiker E."/>
            <person name="Staton M."/>
        </authorList>
    </citation>
    <scope>NUCLEOTIDE SEQUENCE [LARGE SCALE GENOMIC DNA]</scope>
    <source>
        <strain evidence="2">cv. NJ 8807/NJ 8810</strain>
        <tissue evidence="1">Young leaf</tissue>
    </source>
</reference>
<evidence type="ECO:0000313" key="2">
    <source>
        <dbReference type="Proteomes" id="UP000828048"/>
    </source>
</evidence>
<evidence type="ECO:0000313" key="1">
    <source>
        <dbReference type="EMBL" id="KAH7859987.1"/>
    </source>
</evidence>
<comment type="caution">
    <text evidence="1">The sequence shown here is derived from an EMBL/GenBank/DDBJ whole genome shotgun (WGS) entry which is preliminary data.</text>
</comment>
<organism evidence="1 2">
    <name type="scientific">Vaccinium darrowii</name>
    <dbReference type="NCBI Taxonomy" id="229202"/>
    <lineage>
        <taxon>Eukaryota</taxon>
        <taxon>Viridiplantae</taxon>
        <taxon>Streptophyta</taxon>
        <taxon>Embryophyta</taxon>
        <taxon>Tracheophyta</taxon>
        <taxon>Spermatophyta</taxon>
        <taxon>Magnoliopsida</taxon>
        <taxon>eudicotyledons</taxon>
        <taxon>Gunneridae</taxon>
        <taxon>Pentapetalae</taxon>
        <taxon>asterids</taxon>
        <taxon>Ericales</taxon>
        <taxon>Ericaceae</taxon>
        <taxon>Vaccinioideae</taxon>
        <taxon>Vaccinieae</taxon>
        <taxon>Vaccinium</taxon>
    </lineage>
</organism>
<gene>
    <name evidence="1" type="ORF">Vadar_007929</name>
</gene>
<dbReference type="EMBL" id="CM037154">
    <property type="protein sequence ID" value="KAH7859987.1"/>
    <property type="molecule type" value="Genomic_DNA"/>
</dbReference>
<protein>
    <submittedName>
        <fullName evidence="1">Uncharacterized protein</fullName>
    </submittedName>
</protein>
<sequence>MANIEKSKLKILVFGATGYLGNYMVKASLSMGHPTYVYVRPINPNSTCPNSKLHLHRQFLSSGVSIFQGELDDHEKLVAAVREVDVVISTLAVPQHLAQLNIIAAMKEAGNIKRFVPSEYGNDVDRVRGLPPFQALLDNKKKMRRATEAAGIPYTYISANAFAAYFVDYLLHPHEMRDEVTIYGSGEAKDSIFLSDINSFESLEVYPVFTFKADD</sequence>